<protein>
    <recommendedName>
        <fullName evidence="1">non-specific serine/threonine protein kinase</fullName>
        <ecNumber evidence="1">2.7.11.1</ecNumber>
    </recommendedName>
</protein>
<comment type="similarity">
    <text evidence="10">Belongs to the protein kinase superfamily.</text>
</comment>
<dbReference type="Gene3D" id="3.30.310.80">
    <property type="entry name" value="Kinase associated domain 1, KA1"/>
    <property type="match status" value="1"/>
</dbReference>
<dbReference type="PROSITE" id="PS50011">
    <property type="entry name" value="PROTEIN_KINASE_DOM"/>
    <property type="match status" value="1"/>
</dbReference>
<dbReference type="CDD" id="cd14003">
    <property type="entry name" value="STKc_AMPK-like"/>
    <property type="match status" value="1"/>
</dbReference>
<feature type="domain" description="Protein kinase" evidence="12">
    <location>
        <begin position="8"/>
        <end position="265"/>
    </location>
</feature>
<proteinExistence type="inferred from homology"/>
<dbReference type="PROSITE" id="PS00108">
    <property type="entry name" value="PROTEIN_KINASE_ST"/>
    <property type="match status" value="1"/>
</dbReference>
<reference evidence="13" key="1">
    <citation type="submission" date="2021-02" db="EMBL/GenBank/DDBJ databases">
        <title>First Annotated Genome of the Yellow-green Alga Tribonema minus.</title>
        <authorList>
            <person name="Mahan K.M."/>
        </authorList>
    </citation>
    <scope>NUCLEOTIDE SEQUENCE</scope>
    <source>
        <strain evidence="13">UTEX B ZZ1240</strain>
    </source>
</reference>
<gene>
    <name evidence="13" type="ORF">JKP88DRAFT_196317</name>
</gene>
<dbReference type="PANTHER" id="PTHR43895">
    <property type="entry name" value="CALCIUM/CALMODULIN-DEPENDENT PROTEIN KINASE KINASE-RELATED"/>
    <property type="match status" value="1"/>
</dbReference>
<keyword evidence="11" id="KW-1133">Transmembrane helix</keyword>
<evidence type="ECO:0000256" key="8">
    <source>
        <dbReference type="ARBA" id="ARBA00048679"/>
    </source>
</evidence>
<comment type="caution">
    <text evidence="13">The sequence shown here is derived from an EMBL/GenBank/DDBJ whole genome shotgun (WGS) entry which is preliminary data.</text>
</comment>
<feature type="binding site" evidence="9">
    <location>
        <position position="37"/>
    </location>
    <ligand>
        <name>ATP</name>
        <dbReference type="ChEBI" id="CHEBI:30616"/>
    </ligand>
</feature>
<keyword evidence="11" id="KW-0472">Membrane</keyword>
<dbReference type="GO" id="GO:0004674">
    <property type="term" value="F:protein serine/threonine kinase activity"/>
    <property type="evidence" value="ECO:0007669"/>
    <property type="project" value="UniProtKB-KW"/>
</dbReference>
<dbReference type="SMART" id="SM00220">
    <property type="entry name" value="S_TKc"/>
    <property type="match status" value="1"/>
</dbReference>
<dbReference type="InterPro" id="IPR008271">
    <property type="entry name" value="Ser/Thr_kinase_AS"/>
</dbReference>
<dbReference type="FunFam" id="1.10.510.10:FF:000279">
    <property type="entry name" value="Non-specific serine/threonine protein kinase"/>
    <property type="match status" value="1"/>
</dbReference>
<organism evidence="13 14">
    <name type="scientific">Tribonema minus</name>
    <dbReference type="NCBI Taxonomy" id="303371"/>
    <lineage>
        <taxon>Eukaryota</taxon>
        <taxon>Sar</taxon>
        <taxon>Stramenopiles</taxon>
        <taxon>Ochrophyta</taxon>
        <taxon>PX clade</taxon>
        <taxon>Xanthophyceae</taxon>
        <taxon>Tribonematales</taxon>
        <taxon>Tribonemataceae</taxon>
        <taxon>Tribonema</taxon>
    </lineage>
</organism>
<dbReference type="InterPro" id="IPR017441">
    <property type="entry name" value="Protein_kinase_ATP_BS"/>
</dbReference>
<dbReference type="Pfam" id="PF00069">
    <property type="entry name" value="Pkinase"/>
    <property type="match status" value="1"/>
</dbReference>
<dbReference type="EMBL" id="JAFCMP010000514">
    <property type="protein sequence ID" value="KAG5178631.1"/>
    <property type="molecule type" value="Genomic_DNA"/>
</dbReference>
<evidence type="ECO:0000259" key="12">
    <source>
        <dbReference type="PROSITE" id="PS50011"/>
    </source>
</evidence>
<keyword evidence="11" id="KW-0812">Transmembrane</keyword>
<dbReference type="SUPFAM" id="SSF56112">
    <property type="entry name" value="Protein kinase-like (PK-like)"/>
    <property type="match status" value="1"/>
</dbReference>
<keyword evidence="6 9" id="KW-0067">ATP-binding</keyword>
<dbReference type="InterPro" id="IPR011009">
    <property type="entry name" value="Kinase-like_dom_sf"/>
</dbReference>
<sequence>MVKKVGKYEIGKTIGEGTFGKVKLAVNTETNEKVAIKVLDKSIIQKQNMGAQVKREISIMKLVRHSYVVQLKEVLASSTRIFLVCELITGGELFDKIVEKQRFSEDEARFYFKQLVEGVDYCHSQGVCHRDLKPENILLDSNGNVKISDFGLSNLYSGGDDEALKLLHTTCGTPNYVAPEVLADRGYDGRMADVWSLGVILYVLLAGFLPFDEPSMSNLFRKIQAADFSYPRWFSEDVRSLIDAILVPDPRQRLSIAQIRGHPWFVVGPPVASGVMLGGAINPSAEEVEGAVQEGVVAERMEEVEAEAAAAAAAAAHAGSAQARGSVRLNTFQTALPPADILGAVSGALAEMGCELRVFDASSKIKACLMTPKGMIGVVVQASLCSSSGAPLHVVEVRRGKGDNLEFSKFYRELMDTKLQSIVHSVPLDDIGALAAEEAG</sequence>
<keyword evidence="5" id="KW-0418">Kinase</keyword>
<keyword evidence="2 10" id="KW-0723">Serine/threonine-protein kinase</keyword>
<evidence type="ECO:0000256" key="3">
    <source>
        <dbReference type="ARBA" id="ARBA00022679"/>
    </source>
</evidence>
<dbReference type="PANTHER" id="PTHR43895:SF32">
    <property type="entry name" value="SERINE_THREONINE-PROTEIN KINASE CHK1"/>
    <property type="match status" value="1"/>
</dbReference>
<dbReference type="Gene3D" id="3.30.200.20">
    <property type="entry name" value="Phosphorylase Kinase, domain 1"/>
    <property type="match status" value="1"/>
</dbReference>
<evidence type="ECO:0000256" key="2">
    <source>
        <dbReference type="ARBA" id="ARBA00022527"/>
    </source>
</evidence>
<keyword evidence="4 9" id="KW-0547">Nucleotide-binding</keyword>
<dbReference type="PROSITE" id="PS00107">
    <property type="entry name" value="PROTEIN_KINASE_ATP"/>
    <property type="match status" value="1"/>
</dbReference>
<feature type="transmembrane region" description="Helical" evidence="11">
    <location>
        <begin position="194"/>
        <end position="211"/>
    </location>
</feature>
<evidence type="ECO:0000256" key="1">
    <source>
        <dbReference type="ARBA" id="ARBA00012513"/>
    </source>
</evidence>
<evidence type="ECO:0000256" key="10">
    <source>
        <dbReference type="RuleBase" id="RU000304"/>
    </source>
</evidence>
<dbReference type="AlphaFoldDB" id="A0A836CC03"/>
<keyword evidence="3" id="KW-0808">Transferase</keyword>
<dbReference type="FunFam" id="3.30.200.20:FF:000096">
    <property type="entry name" value="Non-specific serine/threonine protein kinase"/>
    <property type="match status" value="1"/>
</dbReference>
<dbReference type="Proteomes" id="UP000664859">
    <property type="component" value="Unassembled WGS sequence"/>
</dbReference>
<evidence type="ECO:0000256" key="11">
    <source>
        <dbReference type="SAM" id="Phobius"/>
    </source>
</evidence>
<evidence type="ECO:0000256" key="5">
    <source>
        <dbReference type="ARBA" id="ARBA00022777"/>
    </source>
</evidence>
<evidence type="ECO:0000256" key="9">
    <source>
        <dbReference type="PROSITE-ProRule" id="PRU10141"/>
    </source>
</evidence>
<accession>A0A836CC03</accession>
<keyword evidence="14" id="KW-1185">Reference proteome</keyword>
<name>A0A836CC03_9STRA</name>
<comment type="catalytic activity">
    <reaction evidence="7">
        <text>L-threonyl-[protein] + ATP = O-phospho-L-threonyl-[protein] + ADP + H(+)</text>
        <dbReference type="Rhea" id="RHEA:46608"/>
        <dbReference type="Rhea" id="RHEA-COMP:11060"/>
        <dbReference type="Rhea" id="RHEA-COMP:11605"/>
        <dbReference type="ChEBI" id="CHEBI:15378"/>
        <dbReference type="ChEBI" id="CHEBI:30013"/>
        <dbReference type="ChEBI" id="CHEBI:30616"/>
        <dbReference type="ChEBI" id="CHEBI:61977"/>
        <dbReference type="ChEBI" id="CHEBI:456216"/>
        <dbReference type="EC" id="2.7.11.1"/>
    </reaction>
</comment>
<dbReference type="OrthoDB" id="193931at2759"/>
<evidence type="ECO:0000313" key="13">
    <source>
        <dbReference type="EMBL" id="KAG5178631.1"/>
    </source>
</evidence>
<comment type="catalytic activity">
    <reaction evidence="8">
        <text>L-seryl-[protein] + ATP = O-phospho-L-seryl-[protein] + ADP + H(+)</text>
        <dbReference type="Rhea" id="RHEA:17989"/>
        <dbReference type="Rhea" id="RHEA-COMP:9863"/>
        <dbReference type="Rhea" id="RHEA-COMP:11604"/>
        <dbReference type="ChEBI" id="CHEBI:15378"/>
        <dbReference type="ChEBI" id="CHEBI:29999"/>
        <dbReference type="ChEBI" id="CHEBI:30616"/>
        <dbReference type="ChEBI" id="CHEBI:83421"/>
        <dbReference type="ChEBI" id="CHEBI:456216"/>
        <dbReference type="EC" id="2.7.11.1"/>
    </reaction>
</comment>
<evidence type="ECO:0000313" key="14">
    <source>
        <dbReference type="Proteomes" id="UP000664859"/>
    </source>
</evidence>
<dbReference type="InterPro" id="IPR000719">
    <property type="entry name" value="Prot_kinase_dom"/>
</dbReference>
<evidence type="ECO:0000256" key="7">
    <source>
        <dbReference type="ARBA" id="ARBA00047899"/>
    </source>
</evidence>
<dbReference type="GO" id="GO:0007165">
    <property type="term" value="P:signal transduction"/>
    <property type="evidence" value="ECO:0007669"/>
    <property type="project" value="TreeGrafter"/>
</dbReference>
<evidence type="ECO:0000256" key="4">
    <source>
        <dbReference type="ARBA" id="ARBA00022741"/>
    </source>
</evidence>
<dbReference type="Gene3D" id="1.10.510.10">
    <property type="entry name" value="Transferase(Phosphotransferase) domain 1"/>
    <property type="match status" value="1"/>
</dbReference>
<dbReference type="GO" id="GO:0005524">
    <property type="term" value="F:ATP binding"/>
    <property type="evidence" value="ECO:0007669"/>
    <property type="project" value="UniProtKB-UniRule"/>
</dbReference>
<evidence type="ECO:0000256" key="6">
    <source>
        <dbReference type="ARBA" id="ARBA00022840"/>
    </source>
</evidence>
<dbReference type="EC" id="2.7.11.1" evidence="1"/>